<reference evidence="2" key="1">
    <citation type="submission" date="2016-07" db="EMBL/GenBank/DDBJ databases">
        <title>Phaeobacter portensis sp. nov., a tropodithietic acid producing bacterium isolated from a German harbor.</title>
        <authorList>
            <person name="Freese H.M."/>
            <person name="Bunk B."/>
            <person name="Breider S."/>
            <person name="Brinkhoff T."/>
        </authorList>
    </citation>
    <scope>NUCLEOTIDE SEQUENCE [LARGE SCALE GENOMIC DNA]</scope>
    <source>
        <strain evidence="2">P97</strain>
    </source>
</reference>
<protein>
    <recommendedName>
        <fullName evidence="3">Histidine kinase-, DNA gyrase B-, and HSP90-like ATPase</fullName>
    </recommendedName>
</protein>
<evidence type="ECO:0000313" key="1">
    <source>
        <dbReference type="EMBL" id="APG47673.1"/>
    </source>
</evidence>
<evidence type="ECO:0008006" key="3">
    <source>
        <dbReference type="Google" id="ProtNLM"/>
    </source>
</evidence>
<dbReference type="EMBL" id="CP016364">
    <property type="protein sequence ID" value="APG47673.1"/>
    <property type="molecule type" value="Genomic_DNA"/>
</dbReference>
<gene>
    <name evidence="1" type="ORF">PhaeoP97_02279</name>
</gene>
<organism evidence="1 2">
    <name type="scientific">Phaeobacter porticola</name>
    <dbReference type="NCBI Taxonomy" id="1844006"/>
    <lineage>
        <taxon>Bacteria</taxon>
        <taxon>Pseudomonadati</taxon>
        <taxon>Pseudomonadota</taxon>
        <taxon>Alphaproteobacteria</taxon>
        <taxon>Rhodobacterales</taxon>
        <taxon>Roseobacteraceae</taxon>
        <taxon>Phaeobacter</taxon>
    </lineage>
</organism>
<sequence length="338" mass="37892">MTFSIRFPRECNPKALAEFSCQIDALGYGENFRIDTRPVRFFTPTAMIFLAKVCRQRARKHSDEKVLYTGLAGHDYANNLGFSDALSLKGRPYPKGAFGGQTYIPMSVMTREALEDRAVDMDFALGDAIQERCEDIAQIVSQGKSDSLRSVVARSFCEIFRNTFEHGEADSAVFCAQYWRQRDIVEICIADRGVGIEKSLGASKYTHPENNREALYYSLMPGISSKAWRHKKKKAHQKSVWDNAGFGLFFAHQLFGELGHFFLASEGHALLIKPNTFEEFECNIKGTLVSMSIDLSDEEKIDACIKGISKLAQKVKERIGVKSVCFASVEGFLRTGSL</sequence>
<dbReference type="SUPFAM" id="SSF55874">
    <property type="entry name" value="ATPase domain of HSP90 chaperone/DNA topoisomerase II/histidine kinase"/>
    <property type="match status" value="1"/>
</dbReference>
<dbReference type="KEGG" id="php:PhaeoP97_02279"/>
<evidence type="ECO:0000313" key="2">
    <source>
        <dbReference type="Proteomes" id="UP000183859"/>
    </source>
</evidence>
<dbReference type="Proteomes" id="UP000183859">
    <property type="component" value="Chromosome"/>
</dbReference>
<name>A0A1L3I6G8_9RHOB</name>
<dbReference type="RefSeq" id="WP_157891249.1">
    <property type="nucleotide sequence ID" value="NZ_CP016364.1"/>
</dbReference>
<proteinExistence type="predicted"/>
<dbReference type="InterPro" id="IPR036890">
    <property type="entry name" value="HATPase_C_sf"/>
</dbReference>
<keyword evidence="2" id="KW-1185">Reference proteome</keyword>
<dbReference type="AlphaFoldDB" id="A0A1L3I6G8"/>
<accession>A0A1L3I6G8</accession>
<dbReference type="OrthoDB" id="3194831at2"/>
<dbReference type="STRING" id="1844006.PhaeoP97_02279"/>